<dbReference type="AlphaFoldDB" id="A0A8H4Q836"/>
<comment type="caution">
    <text evidence="2">The sequence shown here is derived from an EMBL/GenBank/DDBJ whole genome shotgun (WGS) entry which is preliminary data.</text>
</comment>
<name>A0A8H4Q836_9HYPO</name>
<feature type="region of interest" description="Disordered" evidence="1">
    <location>
        <begin position="1"/>
        <end position="96"/>
    </location>
</feature>
<dbReference type="Pfam" id="PF20354">
    <property type="entry name" value="DUF6649"/>
    <property type="match status" value="1"/>
</dbReference>
<organism evidence="2 3">
    <name type="scientific">Ophiocordyceps camponoti-floridani</name>
    <dbReference type="NCBI Taxonomy" id="2030778"/>
    <lineage>
        <taxon>Eukaryota</taxon>
        <taxon>Fungi</taxon>
        <taxon>Dikarya</taxon>
        <taxon>Ascomycota</taxon>
        <taxon>Pezizomycotina</taxon>
        <taxon>Sordariomycetes</taxon>
        <taxon>Hypocreomycetidae</taxon>
        <taxon>Hypocreales</taxon>
        <taxon>Ophiocordycipitaceae</taxon>
        <taxon>Ophiocordyceps</taxon>
    </lineage>
</organism>
<proteinExistence type="predicted"/>
<dbReference type="OrthoDB" id="5345504at2759"/>
<gene>
    <name evidence="2" type="ORF">GQ602_003369</name>
</gene>
<protein>
    <submittedName>
        <fullName evidence="2">Uncharacterized protein</fullName>
    </submittedName>
</protein>
<evidence type="ECO:0000313" key="2">
    <source>
        <dbReference type="EMBL" id="KAF4589480.1"/>
    </source>
</evidence>
<reference evidence="2 3" key="1">
    <citation type="journal article" date="2020" name="G3 (Bethesda)">
        <title>Genetic Underpinnings of Host Manipulation by Ophiocordyceps as Revealed by Comparative Transcriptomics.</title>
        <authorList>
            <person name="Will I."/>
            <person name="Das B."/>
            <person name="Trinh T."/>
            <person name="Brachmann A."/>
            <person name="Ohm R.A."/>
            <person name="de Bekker C."/>
        </authorList>
    </citation>
    <scope>NUCLEOTIDE SEQUENCE [LARGE SCALE GENOMIC DNA]</scope>
    <source>
        <strain evidence="2 3">EC05</strain>
    </source>
</reference>
<dbReference type="Proteomes" id="UP000562929">
    <property type="component" value="Unassembled WGS sequence"/>
</dbReference>
<sequence>MLQGDATLHPQQPCPRDALQQRQLQHRYPLSSPPTSSHSRKRKAAPLDGGGERRLSKRLSLLNLERSGSKLYVPVETPSPSPSTPDPPPQTPIQHDDAMQLDDDKHKVYIYNMDDDLSSDSEPDDGRLVFLPDIDRHLRQTRIPTAVLASPEGELAGMQVVLYNDPRSLTVPEEQDGVRRAILDARQRLRDRQKRERNQGAEARATTVYDMELEDFADVDAMDVDMCPRID</sequence>
<dbReference type="InterPro" id="IPR046591">
    <property type="entry name" value="DUF6649"/>
</dbReference>
<dbReference type="EMBL" id="JAACLJ010000003">
    <property type="protein sequence ID" value="KAF4589480.1"/>
    <property type="molecule type" value="Genomic_DNA"/>
</dbReference>
<keyword evidence="3" id="KW-1185">Reference proteome</keyword>
<accession>A0A8H4Q836</accession>
<feature type="compositionally biased region" description="Pro residues" evidence="1">
    <location>
        <begin position="77"/>
        <end position="91"/>
    </location>
</feature>
<evidence type="ECO:0000256" key="1">
    <source>
        <dbReference type="SAM" id="MobiDB-lite"/>
    </source>
</evidence>
<evidence type="ECO:0000313" key="3">
    <source>
        <dbReference type="Proteomes" id="UP000562929"/>
    </source>
</evidence>